<comment type="caution">
    <text evidence="3">The sequence shown here is derived from an EMBL/GenBank/DDBJ whole genome shotgun (WGS) entry which is preliminary data.</text>
</comment>
<name>A0A923IWB2_9SPHI</name>
<protein>
    <submittedName>
        <fullName evidence="3">DUF4397 domain-containing protein</fullName>
    </submittedName>
</protein>
<dbReference type="RefSeq" id="WP_182921651.1">
    <property type="nucleotide sequence ID" value="NZ_WNXD01000001.1"/>
</dbReference>
<feature type="domain" description="DUF4397" evidence="2">
    <location>
        <begin position="39"/>
        <end position="146"/>
    </location>
</feature>
<dbReference type="Proteomes" id="UP000601055">
    <property type="component" value="Unassembled WGS sequence"/>
</dbReference>
<evidence type="ECO:0000313" key="3">
    <source>
        <dbReference type="EMBL" id="MBB2144987.1"/>
    </source>
</evidence>
<gene>
    <name evidence="3" type="ORF">GM921_05805</name>
</gene>
<keyword evidence="4" id="KW-1185">Reference proteome</keyword>
<keyword evidence="1" id="KW-0732">Signal</keyword>
<evidence type="ECO:0000259" key="2">
    <source>
        <dbReference type="Pfam" id="PF14344"/>
    </source>
</evidence>
<dbReference type="PROSITE" id="PS51257">
    <property type="entry name" value="PROKAR_LIPOPROTEIN"/>
    <property type="match status" value="1"/>
</dbReference>
<feature type="signal peptide" evidence="1">
    <location>
        <begin position="1"/>
        <end position="24"/>
    </location>
</feature>
<dbReference type="EMBL" id="WNXD01000001">
    <property type="protein sequence ID" value="MBB2144987.1"/>
    <property type="molecule type" value="Genomic_DNA"/>
</dbReference>
<sequence length="228" mass="23635">MKTIFSKKSAVVLTMICMIAIVISSCKKNNNDVIVEGNANLRVVNSVQGSNPQDFYQRDTKLTTSAVAYGESSNFLTAQAGASTISFRNSGSTTANVTANVGIKTNASYTVFYYSNAAGGAQINGYEEDNTAPASGKSKVRFINVGSALTNSINVVAAGGASLTTGLTFGYGSVYTTIDANTALNVTVLGSATSTAISGATFASGKIYTIWFDAASTTTANYHVIVQN</sequence>
<dbReference type="Pfam" id="PF14344">
    <property type="entry name" value="DUF4397"/>
    <property type="match status" value="1"/>
</dbReference>
<dbReference type="AlphaFoldDB" id="A0A923IWB2"/>
<dbReference type="InterPro" id="IPR025510">
    <property type="entry name" value="DUF4397"/>
</dbReference>
<accession>A0A923IWB2</accession>
<reference evidence="3" key="1">
    <citation type="submission" date="2019-11" db="EMBL/GenBank/DDBJ databases">
        <title>Description of Pedobacter sp. LMG 31464T.</title>
        <authorList>
            <person name="Carlier A."/>
            <person name="Qi S."/>
            <person name="Vandamme P."/>
        </authorList>
    </citation>
    <scope>NUCLEOTIDE SEQUENCE</scope>
    <source>
        <strain evidence="3">LMG 31464</strain>
    </source>
</reference>
<evidence type="ECO:0000256" key="1">
    <source>
        <dbReference type="SAM" id="SignalP"/>
    </source>
</evidence>
<organism evidence="3 4">
    <name type="scientific">Pedobacter planticolens</name>
    <dbReference type="NCBI Taxonomy" id="2679964"/>
    <lineage>
        <taxon>Bacteria</taxon>
        <taxon>Pseudomonadati</taxon>
        <taxon>Bacteroidota</taxon>
        <taxon>Sphingobacteriia</taxon>
        <taxon>Sphingobacteriales</taxon>
        <taxon>Sphingobacteriaceae</taxon>
        <taxon>Pedobacter</taxon>
    </lineage>
</organism>
<proteinExistence type="predicted"/>
<evidence type="ECO:0000313" key="4">
    <source>
        <dbReference type="Proteomes" id="UP000601055"/>
    </source>
</evidence>
<feature type="chain" id="PRO_5037665180" evidence="1">
    <location>
        <begin position="25"/>
        <end position="228"/>
    </location>
</feature>